<reference evidence="2" key="1">
    <citation type="submission" date="2014-01" db="EMBL/GenBank/DDBJ databases">
        <title>The genome of the white-rot fungus Pycnoporus cinnabarinus: a basidiomycete model with a versatile arsenal for lignocellulosic biomass breakdown.</title>
        <authorList>
            <person name="Levasseur A."/>
            <person name="Lomascolo A."/>
            <person name="Ruiz-Duenas F.J."/>
            <person name="Uzan E."/>
            <person name="Piumi F."/>
            <person name="Kues U."/>
            <person name="Ram A.F.J."/>
            <person name="Murat C."/>
            <person name="Haon M."/>
            <person name="Benoit I."/>
            <person name="Arfi Y."/>
            <person name="Chevret D."/>
            <person name="Drula E."/>
            <person name="Kwon M.J."/>
            <person name="Gouret P."/>
            <person name="Lesage-Meessen L."/>
            <person name="Lombard V."/>
            <person name="Mariette J."/>
            <person name="Noirot C."/>
            <person name="Park J."/>
            <person name="Patyshakuliyeva A."/>
            <person name="Wieneger R.A.B."/>
            <person name="Wosten H.A.B."/>
            <person name="Martin F."/>
            <person name="Coutinho P.M."/>
            <person name="de Vries R."/>
            <person name="Martinez A.T."/>
            <person name="Klopp C."/>
            <person name="Pontarotti P."/>
            <person name="Henrissat B."/>
            <person name="Record E."/>
        </authorList>
    </citation>
    <scope>NUCLEOTIDE SEQUENCE [LARGE SCALE GENOMIC DNA]</scope>
    <source>
        <strain evidence="2">BRFM137</strain>
    </source>
</reference>
<accession>A0A060SDB2</accession>
<name>A0A060SDB2_PYCCI</name>
<evidence type="ECO:0000313" key="3">
    <source>
        <dbReference type="Proteomes" id="UP000029665"/>
    </source>
</evidence>
<keyword evidence="3" id="KW-1185">Reference proteome</keyword>
<dbReference type="Proteomes" id="UP000029665">
    <property type="component" value="Unassembled WGS sequence"/>
</dbReference>
<feature type="region of interest" description="Disordered" evidence="1">
    <location>
        <begin position="1"/>
        <end position="20"/>
    </location>
</feature>
<dbReference type="OrthoDB" id="2822793at2759"/>
<comment type="caution">
    <text evidence="2">The sequence shown here is derived from an EMBL/GenBank/DDBJ whole genome shotgun (WGS) entry which is preliminary data.</text>
</comment>
<sequence length="130" mass="14404">MLISADTVSSSRRSISQQTPTVLSSSFENTPFYLNHPEHASPPSAQMSYIIVANDSSETIYVMVSKYSTAPNGDDSWFPVASLSSDTWSREGWELVAFKNEQDSRRAGVYVPVDSTVTFVDFAHIDVKTE</sequence>
<dbReference type="EMBL" id="CCBP010000081">
    <property type="protein sequence ID" value="CDO70368.1"/>
    <property type="molecule type" value="Genomic_DNA"/>
</dbReference>
<evidence type="ECO:0000256" key="1">
    <source>
        <dbReference type="SAM" id="MobiDB-lite"/>
    </source>
</evidence>
<gene>
    <name evidence="2" type="ORF">BN946_scf184999.g8</name>
</gene>
<evidence type="ECO:0000313" key="2">
    <source>
        <dbReference type="EMBL" id="CDO70368.1"/>
    </source>
</evidence>
<protein>
    <submittedName>
        <fullName evidence="2">Uncharacterized protein</fullName>
    </submittedName>
</protein>
<dbReference type="HOGENOM" id="CLU_159484_0_0_1"/>
<organism evidence="2 3">
    <name type="scientific">Pycnoporus cinnabarinus</name>
    <name type="common">Cinnabar-red polypore</name>
    <name type="synonym">Trametes cinnabarina</name>
    <dbReference type="NCBI Taxonomy" id="5643"/>
    <lineage>
        <taxon>Eukaryota</taxon>
        <taxon>Fungi</taxon>
        <taxon>Dikarya</taxon>
        <taxon>Basidiomycota</taxon>
        <taxon>Agaricomycotina</taxon>
        <taxon>Agaricomycetes</taxon>
        <taxon>Polyporales</taxon>
        <taxon>Polyporaceae</taxon>
        <taxon>Trametes</taxon>
    </lineage>
</organism>
<dbReference type="AlphaFoldDB" id="A0A060SDB2"/>
<proteinExistence type="predicted"/>